<name>A0A2L2XKE3_9FIRM</name>
<sequence>MSTMTYTGFHHVIPGETREPAPPDRYKYFIFFYKVFINGLKPV</sequence>
<comment type="caution">
    <text evidence="1">The sequence shown here is derived from an EMBL/GenBank/DDBJ whole genome shotgun (WGS) entry which is preliminary data.</text>
</comment>
<dbReference type="AlphaFoldDB" id="A0A2L2XKE3"/>
<gene>
    <name evidence="1" type="ORF">DCCM_3876</name>
</gene>
<evidence type="ECO:0000313" key="2">
    <source>
        <dbReference type="Proteomes" id="UP000239549"/>
    </source>
</evidence>
<dbReference type="Proteomes" id="UP000239549">
    <property type="component" value="Unassembled WGS sequence"/>
</dbReference>
<reference evidence="2" key="1">
    <citation type="submission" date="2018-02" db="EMBL/GenBank/DDBJ databases">
        <title>Genome sequence of Desulfocucumis palustris strain NAW-5.</title>
        <authorList>
            <person name="Watanabe M."/>
            <person name="Kojima H."/>
            <person name="Fukui M."/>
        </authorList>
    </citation>
    <scope>NUCLEOTIDE SEQUENCE [LARGE SCALE GENOMIC DNA]</scope>
    <source>
        <strain evidence="2">NAW-5</strain>
    </source>
</reference>
<accession>A0A2L2XKE3</accession>
<dbReference type="EMBL" id="BFAV01000150">
    <property type="protein sequence ID" value="GBF34756.1"/>
    <property type="molecule type" value="Genomic_DNA"/>
</dbReference>
<protein>
    <submittedName>
        <fullName evidence="1">Uncharacterized protein</fullName>
    </submittedName>
</protein>
<evidence type="ECO:0000313" key="1">
    <source>
        <dbReference type="EMBL" id="GBF34756.1"/>
    </source>
</evidence>
<proteinExistence type="predicted"/>
<keyword evidence="2" id="KW-1185">Reference proteome</keyword>
<organism evidence="1 2">
    <name type="scientific">Desulfocucumis palustris</name>
    <dbReference type="NCBI Taxonomy" id="1898651"/>
    <lineage>
        <taxon>Bacteria</taxon>
        <taxon>Bacillati</taxon>
        <taxon>Bacillota</taxon>
        <taxon>Clostridia</taxon>
        <taxon>Eubacteriales</taxon>
        <taxon>Desulfocucumaceae</taxon>
        <taxon>Desulfocucumis</taxon>
    </lineage>
</organism>